<proteinExistence type="predicted"/>
<feature type="region of interest" description="Disordered" evidence="1">
    <location>
        <begin position="308"/>
        <end position="333"/>
    </location>
</feature>
<reference evidence="2" key="2">
    <citation type="journal article" date="2015" name="Data Brief">
        <title>Shoot transcriptome of the giant reed, Arundo donax.</title>
        <authorList>
            <person name="Barrero R.A."/>
            <person name="Guerrero F.D."/>
            <person name="Moolhuijzen P."/>
            <person name="Goolsby J.A."/>
            <person name="Tidwell J."/>
            <person name="Bellgard S.E."/>
            <person name="Bellgard M.I."/>
        </authorList>
    </citation>
    <scope>NUCLEOTIDE SEQUENCE</scope>
    <source>
        <tissue evidence="2">Shoot tissue taken approximately 20 cm above the soil surface</tissue>
    </source>
</reference>
<dbReference type="AlphaFoldDB" id="A0A0A9D645"/>
<sequence length="378" mass="40621">MISKDYISLRFFFPFNHRNDILNSSHRLISYVRQVEYCRPRSKPVNRRAIASLPVLWRLIPTDELQYRLPVFSRHRQRRYTRHVVGSHRLRDAQAFAPLRRCPHRRRGVPDSLERAAHLHARRRHPRPVREDLPLRVVLGVGVYDRRGGASVARVFDYVAAVDLPEAREGDLPGDVDAAVGEVGEVLHAAVIGVDGLRGDRAGGGVGEEGGDGLGRDRGVGVAGVGLLHQGELGGVAARRGEGEGAMGGVGEEDGVGREAGGKGVGGERGGDVRGGEGVGGRAREVGPDGERAEVRGGSVVGTEGEEEGLVVGRGGREEEEVEGGREGCGDEELERVEPCGRAAVSRGLEERDPRSRVAGPVLVRHGAATGILATRRR</sequence>
<feature type="region of interest" description="Disordered" evidence="1">
    <location>
        <begin position="240"/>
        <end position="296"/>
    </location>
</feature>
<reference evidence="2" key="1">
    <citation type="submission" date="2014-09" db="EMBL/GenBank/DDBJ databases">
        <authorList>
            <person name="Magalhaes I.L.F."/>
            <person name="Oliveira U."/>
            <person name="Santos F.R."/>
            <person name="Vidigal T.H.D.A."/>
            <person name="Brescovit A.D."/>
            <person name="Santos A.J."/>
        </authorList>
    </citation>
    <scope>NUCLEOTIDE SEQUENCE</scope>
    <source>
        <tissue evidence="2">Shoot tissue taken approximately 20 cm above the soil surface</tissue>
    </source>
</reference>
<accession>A0A0A9D645</accession>
<organism evidence="2">
    <name type="scientific">Arundo donax</name>
    <name type="common">Giant reed</name>
    <name type="synonym">Donax arundinaceus</name>
    <dbReference type="NCBI Taxonomy" id="35708"/>
    <lineage>
        <taxon>Eukaryota</taxon>
        <taxon>Viridiplantae</taxon>
        <taxon>Streptophyta</taxon>
        <taxon>Embryophyta</taxon>
        <taxon>Tracheophyta</taxon>
        <taxon>Spermatophyta</taxon>
        <taxon>Magnoliopsida</taxon>
        <taxon>Liliopsida</taxon>
        <taxon>Poales</taxon>
        <taxon>Poaceae</taxon>
        <taxon>PACMAD clade</taxon>
        <taxon>Arundinoideae</taxon>
        <taxon>Arundineae</taxon>
        <taxon>Arundo</taxon>
    </lineage>
</organism>
<feature type="compositionally biased region" description="Basic and acidic residues" evidence="1">
    <location>
        <begin position="282"/>
        <end position="295"/>
    </location>
</feature>
<protein>
    <submittedName>
        <fullName evidence="2">Uncharacterized protein</fullName>
    </submittedName>
</protein>
<evidence type="ECO:0000256" key="1">
    <source>
        <dbReference type="SAM" id="MobiDB-lite"/>
    </source>
</evidence>
<dbReference type="EMBL" id="GBRH01218678">
    <property type="protein sequence ID" value="JAD79217.1"/>
    <property type="molecule type" value="Transcribed_RNA"/>
</dbReference>
<evidence type="ECO:0000313" key="2">
    <source>
        <dbReference type="EMBL" id="JAD79217.1"/>
    </source>
</evidence>
<name>A0A0A9D645_ARUDO</name>